<dbReference type="PANTHER" id="PTHR21646">
    <property type="entry name" value="UBIQUITIN CARBOXYL-TERMINAL HYDROLASE"/>
    <property type="match status" value="1"/>
</dbReference>
<dbReference type="InterPro" id="IPR038765">
    <property type="entry name" value="Papain-like_cys_pep_sf"/>
</dbReference>
<feature type="region of interest" description="Disordered" evidence="8">
    <location>
        <begin position="1"/>
        <end position="22"/>
    </location>
</feature>
<keyword evidence="5 7" id="KW-0378">Hydrolase</keyword>
<accession>A0AAN9VI62</accession>
<reference evidence="10 11" key="1">
    <citation type="submission" date="2024-03" db="EMBL/GenBank/DDBJ databases">
        <title>The genome assembly and annotation of the cricket Gryllus longicercus Weissman &amp; Gray.</title>
        <authorList>
            <person name="Szrajer S."/>
            <person name="Gray D."/>
            <person name="Ylla G."/>
        </authorList>
    </citation>
    <scope>NUCLEOTIDE SEQUENCE [LARGE SCALE GENOMIC DNA]</scope>
    <source>
        <strain evidence="10">DAG 2021-001</strain>
        <tissue evidence="10">Whole body minus gut</tissue>
    </source>
</reference>
<proteinExistence type="inferred from homology"/>
<dbReference type="PANTHER" id="PTHR21646:SF24">
    <property type="entry name" value="UBIQUITIN CARBOXYL-TERMINAL HYDROLASE"/>
    <property type="match status" value="1"/>
</dbReference>
<feature type="domain" description="USP" evidence="9">
    <location>
        <begin position="49"/>
        <end position="620"/>
    </location>
</feature>
<dbReference type="Pfam" id="PF00443">
    <property type="entry name" value="UCH"/>
    <property type="match status" value="1"/>
</dbReference>
<feature type="compositionally biased region" description="Low complexity" evidence="8">
    <location>
        <begin position="12"/>
        <end position="22"/>
    </location>
</feature>
<dbReference type="PROSITE" id="PS00972">
    <property type="entry name" value="USP_1"/>
    <property type="match status" value="1"/>
</dbReference>
<evidence type="ECO:0000313" key="11">
    <source>
        <dbReference type="Proteomes" id="UP001378592"/>
    </source>
</evidence>
<evidence type="ECO:0000256" key="1">
    <source>
        <dbReference type="ARBA" id="ARBA00000707"/>
    </source>
</evidence>
<dbReference type="GO" id="GO:0016579">
    <property type="term" value="P:protein deubiquitination"/>
    <property type="evidence" value="ECO:0007669"/>
    <property type="project" value="InterPro"/>
</dbReference>
<feature type="region of interest" description="Disordered" evidence="8">
    <location>
        <begin position="372"/>
        <end position="393"/>
    </location>
</feature>
<dbReference type="EC" id="3.4.19.12" evidence="7"/>
<keyword evidence="6 7" id="KW-0788">Thiol protease</keyword>
<dbReference type="Gene3D" id="3.90.70.10">
    <property type="entry name" value="Cysteine proteinases"/>
    <property type="match status" value="2"/>
</dbReference>
<dbReference type="PROSITE" id="PS50235">
    <property type="entry name" value="USP_3"/>
    <property type="match status" value="1"/>
</dbReference>
<evidence type="ECO:0000256" key="3">
    <source>
        <dbReference type="ARBA" id="ARBA00022670"/>
    </source>
</evidence>
<name>A0AAN9VI62_9ORTH</name>
<keyword evidence="11" id="KW-1185">Reference proteome</keyword>
<dbReference type="GO" id="GO:0004843">
    <property type="term" value="F:cysteine-type deubiquitinase activity"/>
    <property type="evidence" value="ECO:0007669"/>
    <property type="project" value="UniProtKB-UniRule"/>
</dbReference>
<evidence type="ECO:0000256" key="5">
    <source>
        <dbReference type="ARBA" id="ARBA00022801"/>
    </source>
</evidence>
<evidence type="ECO:0000256" key="6">
    <source>
        <dbReference type="ARBA" id="ARBA00022807"/>
    </source>
</evidence>
<gene>
    <name evidence="10" type="ORF">R5R35_008811</name>
</gene>
<keyword evidence="4 7" id="KW-0833">Ubl conjugation pathway</keyword>
<dbReference type="InterPro" id="IPR029346">
    <property type="entry name" value="USP_C"/>
</dbReference>
<dbReference type="CDD" id="cd02674">
    <property type="entry name" value="Peptidase_C19R"/>
    <property type="match status" value="1"/>
</dbReference>
<dbReference type="EMBL" id="JAZDUA010000497">
    <property type="protein sequence ID" value="KAK7791793.1"/>
    <property type="molecule type" value="Genomic_DNA"/>
</dbReference>
<organism evidence="10 11">
    <name type="scientific">Gryllus longicercus</name>
    <dbReference type="NCBI Taxonomy" id="2509291"/>
    <lineage>
        <taxon>Eukaryota</taxon>
        <taxon>Metazoa</taxon>
        <taxon>Ecdysozoa</taxon>
        <taxon>Arthropoda</taxon>
        <taxon>Hexapoda</taxon>
        <taxon>Insecta</taxon>
        <taxon>Pterygota</taxon>
        <taxon>Neoptera</taxon>
        <taxon>Polyneoptera</taxon>
        <taxon>Orthoptera</taxon>
        <taxon>Ensifera</taxon>
        <taxon>Gryllidea</taxon>
        <taxon>Grylloidea</taxon>
        <taxon>Gryllidae</taxon>
        <taxon>Gryllinae</taxon>
        <taxon>Gryllus</taxon>
    </lineage>
</organism>
<comment type="catalytic activity">
    <reaction evidence="1 7">
        <text>Thiol-dependent hydrolysis of ester, thioester, amide, peptide and isopeptide bonds formed by the C-terminal Gly of ubiquitin (a 76-residue protein attached to proteins as an intracellular targeting signal).</text>
        <dbReference type="EC" id="3.4.19.12"/>
    </reaction>
</comment>
<dbReference type="InterPro" id="IPR028889">
    <property type="entry name" value="USP"/>
</dbReference>
<dbReference type="AlphaFoldDB" id="A0AAN9VI62"/>
<dbReference type="InterPro" id="IPR001394">
    <property type="entry name" value="Peptidase_C19_UCH"/>
</dbReference>
<dbReference type="Pfam" id="PF14533">
    <property type="entry name" value="USP7_C2"/>
    <property type="match status" value="1"/>
</dbReference>
<dbReference type="InterPro" id="IPR050185">
    <property type="entry name" value="Ub_carboxyl-term_hydrolase"/>
</dbReference>
<feature type="compositionally biased region" description="Polar residues" evidence="8">
    <location>
        <begin position="379"/>
        <end position="393"/>
    </location>
</feature>
<comment type="similarity">
    <text evidence="2 7">Belongs to the peptidase C19 family.</text>
</comment>
<evidence type="ECO:0000256" key="4">
    <source>
        <dbReference type="ARBA" id="ARBA00022786"/>
    </source>
</evidence>
<protein>
    <recommendedName>
        <fullName evidence="7">Ubiquitin carboxyl-terminal hydrolase</fullName>
        <ecNumber evidence="7">3.4.19.12</ecNumber>
    </recommendedName>
</protein>
<dbReference type="PROSITE" id="PS00973">
    <property type="entry name" value="USP_2"/>
    <property type="match status" value="1"/>
</dbReference>
<keyword evidence="3 7" id="KW-0645">Protease</keyword>
<sequence>MRNSLENALPLEEATSSAESSMSKVTRFHNSYTANNNNMRSSSITPGLCGLRNLGNTCFMNSVIQCLSNCPPLVRHFTEDRYLNDLNEENRRSRIASSFGDLIKTMWSGKCPYVVPNHFKEQVGIFAPQFSGYQQQDSQELLTFLLDGLHEDLNKIKRKPYIEIKDSDGRPDEVVASEAWEIYRKRNDSIIVDYFHGLLKSTVVCPDCGKVSVTFDPFCNLSLPLPIKRERQIVITFFPSDPTKKPEVLTTMVPKRGHVNDLLCALSHQCGVSPDDLVVTEIMKHHFHKFYSNNDSLENIDSQDSLAVYEVPRIESHVPVPLILWEVNAKQTFSSSQLFGFPMLLMMPRGSCTYQDLYKSVAEKVARYLTLDDPDESSGGASNSNTRNLNPENISQRVPTSIFNLYVVNPSTAAVFKLHSDNKPLQLPFSDTLGRQYLAAQWTTENRKRYLSSQLESDVQGCDTGRQKLSNMLQLKDCLDLFTMCEKLGADDAWYCKDCKRHQRATKKFDLWMLPKILIIHLKRFYYNRFRRDKIDTMVEFPLANLDMSKFINNKKHPPATYNLIGVCNHYGGMGGGHYTAYALNKIDRHWYSFDDHHVSATSPESVITSAAYVLFYMRNE</sequence>
<comment type="caution">
    <text evidence="10">The sequence shown here is derived from an EMBL/GenBank/DDBJ whole genome shotgun (WGS) entry which is preliminary data.</text>
</comment>
<evidence type="ECO:0000313" key="10">
    <source>
        <dbReference type="EMBL" id="KAK7791793.1"/>
    </source>
</evidence>
<dbReference type="Proteomes" id="UP001378592">
    <property type="component" value="Unassembled WGS sequence"/>
</dbReference>
<evidence type="ECO:0000256" key="8">
    <source>
        <dbReference type="SAM" id="MobiDB-lite"/>
    </source>
</evidence>
<dbReference type="GO" id="GO:0006508">
    <property type="term" value="P:proteolysis"/>
    <property type="evidence" value="ECO:0007669"/>
    <property type="project" value="UniProtKB-KW"/>
</dbReference>
<evidence type="ECO:0000259" key="9">
    <source>
        <dbReference type="PROSITE" id="PS50235"/>
    </source>
</evidence>
<evidence type="ECO:0000256" key="2">
    <source>
        <dbReference type="ARBA" id="ARBA00009085"/>
    </source>
</evidence>
<dbReference type="InterPro" id="IPR018200">
    <property type="entry name" value="USP_CS"/>
</dbReference>
<evidence type="ECO:0000256" key="7">
    <source>
        <dbReference type="RuleBase" id="RU366025"/>
    </source>
</evidence>
<dbReference type="SUPFAM" id="SSF54001">
    <property type="entry name" value="Cysteine proteinases"/>
    <property type="match status" value="1"/>
</dbReference>